<evidence type="ECO:0000256" key="4">
    <source>
        <dbReference type="ARBA" id="ARBA00023136"/>
    </source>
</evidence>
<dbReference type="InterPro" id="IPR012944">
    <property type="entry name" value="SusD_RagB_dom"/>
</dbReference>
<dbReference type="Pfam" id="PF14322">
    <property type="entry name" value="SusD-like_3"/>
    <property type="match status" value="1"/>
</dbReference>
<name>A0ABW9ZTT7_9BACT</name>
<dbReference type="Proteomes" id="UP000753802">
    <property type="component" value="Unassembled WGS sequence"/>
</dbReference>
<comment type="similarity">
    <text evidence="2">Belongs to the SusD family.</text>
</comment>
<dbReference type="InterPro" id="IPR033985">
    <property type="entry name" value="SusD-like_N"/>
</dbReference>
<evidence type="ECO:0000256" key="1">
    <source>
        <dbReference type="ARBA" id="ARBA00004442"/>
    </source>
</evidence>
<evidence type="ECO:0000256" key="3">
    <source>
        <dbReference type="ARBA" id="ARBA00022729"/>
    </source>
</evidence>
<dbReference type="Gene3D" id="1.25.40.390">
    <property type="match status" value="1"/>
</dbReference>
<feature type="domain" description="SusD-like N-terminal" evidence="7">
    <location>
        <begin position="108"/>
        <end position="220"/>
    </location>
</feature>
<evidence type="ECO:0000256" key="2">
    <source>
        <dbReference type="ARBA" id="ARBA00006275"/>
    </source>
</evidence>
<evidence type="ECO:0000259" key="7">
    <source>
        <dbReference type="Pfam" id="PF14322"/>
    </source>
</evidence>
<feature type="domain" description="RagB/SusD" evidence="6">
    <location>
        <begin position="354"/>
        <end position="497"/>
    </location>
</feature>
<sequence length="499" mass="55244">MKTKYFLTLAVAATAFLGGCKKSFLETQPTSFITPEQLANDAKMDPKLLNGTISGLYSTMFNTGVGGTTGHDDFGQKGIDIYTDMIESDMVLAGVTYGWYSNLARLVATTNYVTNEVYIPFRYYYRQIFGANSIIDILGGNNAAVTGNNAYVMGQAKAMRAYGYFYLTQLYAKEYGDGSAKILPIYRTTRADSSNAPKSTAADVYNLMIQDLTQAISLLNGFTRSSKDQVDANVAKGLLCYVLAARGTPADWAQVVTLTDQLNTAYAKTPRAILSYDGTNLNTAGFNKVTTPSWMWGVDLTLSQGLNLVSWWGQIDQFTYSYTWAGDPKTIDLGLYNSIRNDDVRKTQFAAPTATYKLQPINKFYAPARTSGGTRYVETDYVYMRSDEFYLLNAEAKARTGQEGAARTQLSNFLADRITDVSYINTLSGAALLNEIYLQTRIELWGEGKAYLAMKRNKATITRGTNHLFEAGKSFAYNDDKLTFAIPQQEVLNNPNLNK</sequence>
<comment type="subcellular location">
    <subcellularLocation>
        <location evidence="1">Cell outer membrane</location>
    </subcellularLocation>
</comment>
<dbReference type="EMBL" id="JAACJS010000002">
    <property type="protein sequence ID" value="NCI48623.1"/>
    <property type="molecule type" value="Genomic_DNA"/>
</dbReference>
<dbReference type="Pfam" id="PF07980">
    <property type="entry name" value="SusD_RagB"/>
    <property type="match status" value="1"/>
</dbReference>
<dbReference type="SUPFAM" id="SSF48452">
    <property type="entry name" value="TPR-like"/>
    <property type="match status" value="1"/>
</dbReference>
<dbReference type="PROSITE" id="PS51257">
    <property type="entry name" value="PROKAR_LIPOPROTEIN"/>
    <property type="match status" value="1"/>
</dbReference>
<keyword evidence="3" id="KW-0732">Signal</keyword>
<keyword evidence="4" id="KW-0472">Membrane</keyword>
<proteinExistence type="inferred from homology"/>
<evidence type="ECO:0000259" key="6">
    <source>
        <dbReference type="Pfam" id="PF07980"/>
    </source>
</evidence>
<reference evidence="8 9" key="1">
    <citation type="submission" date="2020-01" db="EMBL/GenBank/DDBJ databases">
        <title>Genome analysis.</title>
        <authorList>
            <person name="Wu S."/>
            <person name="Wang G."/>
        </authorList>
    </citation>
    <scope>NUCLEOTIDE SEQUENCE [LARGE SCALE GENOMIC DNA]</scope>
    <source>
        <strain evidence="8 9">SYL130</strain>
    </source>
</reference>
<keyword evidence="9" id="KW-1185">Reference proteome</keyword>
<keyword evidence="5" id="KW-0998">Cell outer membrane</keyword>
<protein>
    <submittedName>
        <fullName evidence="8">RagB/SusD family nutrient uptake outer membrane protein</fullName>
    </submittedName>
</protein>
<evidence type="ECO:0000313" key="9">
    <source>
        <dbReference type="Proteomes" id="UP000753802"/>
    </source>
</evidence>
<dbReference type="RefSeq" id="WP_161816944.1">
    <property type="nucleotide sequence ID" value="NZ_JAACJS010000002.1"/>
</dbReference>
<evidence type="ECO:0000313" key="8">
    <source>
        <dbReference type="EMBL" id="NCI48623.1"/>
    </source>
</evidence>
<gene>
    <name evidence="8" type="ORF">GWC95_01720</name>
</gene>
<organism evidence="8 9">
    <name type="scientific">Sediminibacterium roseum</name>
    <dbReference type="NCBI Taxonomy" id="1978412"/>
    <lineage>
        <taxon>Bacteria</taxon>
        <taxon>Pseudomonadati</taxon>
        <taxon>Bacteroidota</taxon>
        <taxon>Chitinophagia</taxon>
        <taxon>Chitinophagales</taxon>
        <taxon>Chitinophagaceae</taxon>
        <taxon>Sediminibacterium</taxon>
    </lineage>
</organism>
<dbReference type="InterPro" id="IPR011990">
    <property type="entry name" value="TPR-like_helical_dom_sf"/>
</dbReference>
<accession>A0ABW9ZTT7</accession>
<evidence type="ECO:0000256" key="5">
    <source>
        <dbReference type="ARBA" id="ARBA00023237"/>
    </source>
</evidence>
<comment type="caution">
    <text evidence="8">The sequence shown here is derived from an EMBL/GenBank/DDBJ whole genome shotgun (WGS) entry which is preliminary data.</text>
</comment>